<dbReference type="InterPro" id="IPR040706">
    <property type="entry name" value="Zf-MYST"/>
</dbReference>
<evidence type="ECO:0000256" key="5">
    <source>
        <dbReference type="ARBA" id="ARBA00022723"/>
    </source>
</evidence>
<keyword evidence="5" id="KW-0479">Metal-binding</keyword>
<evidence type="ECO:0000256" key="15">
    <source>
        <dbReference type="SAM" id="MobiDB-lite"/>
    </source>
</evidence>
<evidence type="ECO:0000256" key="3">
    <source>
        <dbReference type="ARBA" id="ARBA00013184"/>
    </source>
</evidence>
<evidence type="ECO:0000256" key="14">
    <source>
        <dbReference type="PIRSR" id="PIRSR602717-51"/>
    </source>
</evidence>
<comment type="function">
    <text evidence="13">Catalytic component of the NuA4 histone acetyltransferase (HAT) complex which is involved in epigenetic transcriptional activation of selected genes principally by acetylation of nucleosomal histones H4, H3, H2B, H2A and H2A variant H2A.Z. Acetylates histone H4 to form H4K5ac, H4K8ac, H4K12ac and H4K16ac, histone H3 to form H3K14ac, and histone H2A to form H2AK4ac and H2AK7ac. The NuA4 complex is involved in the DNA damage response and is required for chromosome segregation. The NuA4 complex plays a direct role in repair of DNA double-strand breaks (DSBs) through homologous recombination. Recruitment to promoters depends on H3K4me. Also acetylates non-histone proteins. In addition to protein acetyltransferase, can use different acyl-CoA substrates, such as 2-hydroxyisobutanoyl-CoA (2-hydroxyisobutyryl-CoA) or (2E)-butenoyl-CoA (crotonyl-CoA), and is able to mediate protein 2-hydroxyisobutyrylation and crotonylation, respectively.</text>
</comment>
<proteinExistence type="inferred from homology"/>
<feature type="region of interest" description="Disordered" evidence="15">
    <location>
        <begin position="289"/>
        <end position="315"/>
    </location>
</feature>
<dbReference type="InterPro" id="IPR002717">
    <property type="entry name" value="HAT_MYST-type"/>
</dbReference>
<keyword evidence="8" id="KW-0007">Acetylation</keyword>
<dbReference type="InterPro" id="IPR016181">
    <property type="entry name" value="Acyl_CoA_acyltransferase"/>
</dbReference>
<dbReference type="EC" id="2.3.1.48" evidence="3"/>
<evidence type="ECO:0000256" key="11">
    <source>
        <dbReference type="ARBA" id="ARBA00023242"/>
    </source>
</evidence>
<sequence length="315" mass="35579">MDGQAVSATAAVVGADATPLPRNVLSVVLGETLFKTWYSSFYPEELVGKAVDRLYVCQWCFKYAVDVEEYARHQMLCERRGHPLGRTIYQKEPFEIYEVDGAKNKTFAQNLSLFAKLFLDTKSVFFDVFGFKYYLLMQNQPGQDGQVVGFFSKEKMSWDNNNLACILVFPPWQRKGLGQILMGTSYELSEREGRIGGPEKPLSELGRKSYLRFWQGRICQAVLGMRNKSSVEVHELAKMCSMTTDDVILTLKSIGLCEVRKKDDGLGISKSRIRDWIAKNKIDPKLAVDPDGFIPLDDSSAAEEEEEEEDVSGSE</sequence>
<feature type="active site" description="Proton donor/acceptor" evidence="14">
    <location>
        <position position="199"/>
    </location>
</feature>
<evidence type="ECO:0000256" key="1">
    <source>
        <dbReference type="ARBA" id="ARBA00004123"/>
    </source>
</evidence>
<dbReference type="GO" id="GO:0046972">
    <property type="term" value="F:histone H4K16 acetyltransferase activity"/>
    <property type="evidence" value="ECO:0007669"/>
    <property type="project" value="TreeGrafter"/>
</dbReference>
<dbReference type="Gene3D" id="1.10.10.10">
    <property type="entry name" value="Winged helix-like DNA-binding domain superfamily/Winged helix DNA-binding domain"/>
    <property type="match status" value="1"/>
</dbReference>
<keyword evidence="6" id="KW-0863">Zinc-finger</keyword>
<dbReference type="OrthoDB" id="787137at2759"/>
<evidence type="ECO:0000256" key="4">
    <source>
        <dbReference type="ARBA" id="ARBA00022679"/>
    </source>
</evidence>
<dbReference type="PANTHER" id="PTHR10615:SF219">
    <property type="entry name" value="HISTONE ACETYLTRANSFERASE KAT5"/>
    <property type="match status" value="1"/>
</dbReference>
<dbReference type="GO" id="GO:0005634">
    <property type="term" value="C:nucleus"/>
    <property type="evidence" value="ECO:0007669"/>
    <property type="project" value="UniProtKB-SubCell"/>
</dbReference>
<dbReference type="InterPro" id="IPR050603">
    <property type="entry name" value="MYST_HAT"/>
</dbReference>
<comment type="similarity">
    <text evidence="2">Belongs to the MYST (SAS/MOZ) family.</text>
</comment>
<feature type="domain" description="MYST-type HAT" evidence="16">
    <location>
        <begin position="19"/>
        <end position="278"/>
    </location>
</feature>
<dbReference type="Gene3D" id="3.40.630.30">
    <property type="match status" value="1"/>
</dbReference>
<organism evidence="17 18">
    <name type="scientific">Gomphillus americanus</name>
    <dbReference type="NCBI Taxonomy" id="1940652"/>
    <lineage>
        <taxon>Eukaryota</taxon>
        <taxon>Fungi</taxon>
        <taxon>Dikarya</taxon>
        <taxon>Ascomycota</taxon>
        <taxon>Pezizomycotina</taxon>
        <taxon>Lecanoromycetes</taxon>
        <taxon>OSLEUM clade</taxon>
        <taxon>Ostropomycetidae</taxon>
        <taxon>Ostropales</taxon>
        <taxon>Graphidaceae</taxon>
        <taxon>Gomphilloideae</taxon>
        <taxon>Gomphillus</taxon>
    </lineage>
</organism>
<evidence type="ECO:0000313" key="17">
    <source>
        <dbReference type="EMBL" id="CAF9927347.1"/>
    </source>
</evidence>
<dbReference type="InterPro" id="IPR036388">
    <property type="entry name" value="WH-like_DNA-bd_sf"/>
</dbReference>
<evidence type="ECO:0000256" key="2">
    <source>
        <dbReference type="ARBA" id="ARBA00010107"/>
    </source>
</evidence>
<dbReference type="SUPFAM" id="SSF55729">
    <property type="entry name" value="Acyl-CoA N-acyltransferases (Nat)"/>
    <property type="match status" value="1"/>
</dbReference>
<keyword evidence="7" id="KW-0862">Zinc</keyword>
<dbReference type="Pfam" id="PF17772">
    <property type="entry name" value="zf-MYST"/>
    <property type="match status" value="1"/>
</dbReference>
<name>A0A8H3FQS9_9LECA</name>
<evidence type="ECO:0000256" key="7">
    <source>
        <dbReference type="ARBA" id="ARBA00022833"/>
    </source>
</evidence>
<keyword evidence="10" id="KW-0804">Transcription</keyword>
<evidence type="ECO:0000259" key="16">
    <source>
        <dbReference type="PROSITE" id="PS51726"/>
    </source>
</evidence>
<reference evidence="17" key="1">
    <citation type="submission" date="2021-03" db="EMBL/GenBank/DDBJ databases">
        <authorList>
            <person name="Tagirdzhanova G."/>
        </authorList>
    </citation>
    <scope>NUCLEOTIDE SEQUENCE</scope>
</reference>
<gene>
    <name evidence="17" type="ORF">GOMPHAMPRED_004370</name>
</gene>
<dbReference type="GO" id="GO:0006355">
    <property type="term" value="P:regulation of DNA-templated transcription"/>
    <property type="evidence" value="ECO:0007669"/>
    <property type="project" value="InterPro"/>
</dbReference>
<dbReference type="EMBL" id="CAJPDQ010000027">
    <property type="protein sequence ID" value="CAF9927347.1"/>
    <property type="molecule type" value="Genomic_DNA"/>
</dbReference>
<evidence type="ECO:0000256" key="13">
    <source>
        <dbReference type="ARBA" id="ARBA00045805"/>
    </source>
</evidence>
<evidence type="ECO:0000256" key="12">
    <source>
        <dbReference type="ARBA" id="ARBA00023315"/>
    </source>
</evidence>
<dbReference type="AlphaFoldDB" id="A0A8H3FQS9"/>
<accession>A0A8H3FQS9</accession>
<keyword evidence="11" id="KW-0539">Nucleus</keyword>
<keyword evidence="9" id="KW-0805">Transcription regulation</keyword>
<keyword evidence="4" id="KW-0808">Transferase</keyword>
<keyword evidence="18" id="KW-1185">Reference proteome</keyword>
<dbReference type="FunFam" id="3.40.630.30:FF:000067">
    <property type="entry name" value="Histone acetyltransferase"/>
    <property type="match status" value="1"/>
</dbReference>
<dbReference type="CDD" id="cd04301">
    <property type="entry name" value="NAT_SF"/>
    <property type="match status" value="1"/>
</dbReference>
<protein>
    <recommendedName>
        <fullName evidence="3">histone acetyltransferase</fullName>
        <ecNumber evidence="3">2.3.1.48</ecNumber>
    </recommendedName>
</protein>
<evidence type="ECO:0000256" key="6">
    <source>
        <dbReference type="ARBA" id="ARBA00022771"/>
    </source>
</evidence>
<dbReference type="Gene3D" id="3.30.60.60">
    <property type="entry name" value="N-acetyl transferase-like"/>
    <property type="match status" value="1"/>
</dbReference>
<dbReference type="PROSITE" id="PS51726">
    <property type="entry name" value="MYST_HAT"/>
    <property type="match status" value="1"/>
</dbReference>
<comment type="subcellular location">
    <subcellularLocation>
        <location evidence="1">Nucleus</location>
    </subcellularLocation>
</comment>
<dbReference type="Pfam" id="PF01853">
    <property type="entry name" value="MOZ_SAS"/>
    <property type="match status" value="1"/>
</dbReference>
<dbReference type="PANTHER" id="PTHR10615">
    <property type="entry name" value="HISTONE ACETYLTRANSFERASE"/>
    <property type="match status" value="1"/>
</dbReference>
<evidence type="ECO:0000256" key="8">
    <source>
        <dbReference type="ARBA" id="ARBA00022990"/>
    </source>
</evidence>
<comment type="caution">
    <text evidence="17">The sequence shown here is derived from an EMBL/GenBank/DDBJ whole genome shotgun (WGS) entry which is preliminary data.</text>
</comment>
<keyword evidence="12" id="KW-0012">Acyltransferase</keyword>
<evidence type="ECO:0000256" key="9">
    <source>
        <dbReference type="ARBA" id="ARBA00023015"/>
    </source>
</evidence>
<feature type="compositionally biased region" description="Acidic residues" evidence="15">
    <location>
        <begin position="300"/>
        <end position="315"/>
    </location>
</feature>
<evidence type="ECO:0000313" key="18">
    <source>
        <dbReference type="Proteomes" id="UP000664169"/>
    </source>
</evidence>
<dbReference type="GO" id="GO:0035267">
    <property type="term" value="C:NuA4 histone acetyltransferase complex"/>
    <property type="evidence" value="ECO:0007669"/>
    <property type="project" value="TreeGrafter"/>
</dbReference>
<evidence type="ECO:0000256" key="10">
    <source>
        <dbReference type="ARBA" id="ARBA00023163"/>
    </source>
</evidence>
<dbReference type="Proteomes" id="UP000664169">
    <property type="component" value="Unassembled WGS sequence"/>
</dbReference>
<dbReference type="GO" id="GO:0008270">
    <property type="term" value="F:zinc ion binding"/>
    <property type="evidence" value="ECO:0007669"/>
    <property type="project" value="UniProtKB-KW"/>
</dbReference>